<organism evidence="1 2">
    <name type="scientific">Ruegeria alba</name>
    <dbReference type="NCBI Taxonomy" id="2916756"/>
    <lineage>
        <taxon>Bacteria</taxon>
        <taxon>Pseudomonadati</taxon>
        <taxon>Pseudomonadota</taxon>
        <taxon>Alphaproteobacteria</taxon>
        <taxon>Rhodobacterales</taxon>
        <taxon>Roseobacteraceae</taxon>
        <taxon>Ruegeria</taxon>
    </lineage>
</organism>
<accession>A0ABS9NVW9</accession>
<dbReference type="Proteomes" id="UP001165279">
    <property type="component" value="Unassembled WGS sequence"/>
</dbReference>
<dbReference type="EMBL" id="JAKOEM010000006">
    <property type="protein sequence ID" value="MCG6558372.1"/>
    <property type="molecule type" value="Genomic_DNA"/>
</dbReference>
<sequence>MSDISNLEHLRSEQVKVQALLFEAKELGDVVARLNFQSRLDAIREELELIERTDANVAEVALLFDGKPVRGQKSIDARFAIKALSFFQDIVAKLYAANSKNGLKGTRGQVAKSTQSALRITDLAFGSFGFVLQEDDTEQSSVIPTSAREALNTAIEAINELTQRDDDRFLLEIDEINPRLFSSLTDFFTHLHNNEASLKTNLPSRSDYHSSADIERAFNRLTNTKYEFFTEEWVGKLIGLSPSNRTFDFHKEGESRIVSGKFDRQISQDYLERIESDGLLLGARFRADIEIAEIRKPNGSVSITYTALGFEEIN</sequence>
<proteinExistence type="predicted"/>
<evidence type="ECO:0000313" key="2">
    <source>
        <dbReference type="Proteomes" id="UP001165279"/>
    </source>
</evidence>
<name>A0ABS9NVW9_9RHOB</name>
<evidence type="ECO:0000313" key="1">
    <source>
        <dbReference type="EMBL" id="MCG6558372.1"/>
    </source>
</evidence>
<reference evidence="1" key="1">
    <citation type="submission" date="2022-02" db="EMBL/GenBank/DDBJ databases">
        <title>The genome sequence of Ruegeria sp. 1NDH52C.</title>
        <authorList>
            <person name="Du J."/>
        </authorList>
    </citation>
    <scope>NUCLEOTIDE SEQUENCE</scope>
    <source>
        <strain evidence="1">1NDH52C</strain>
    </source>
</reference>
<protein>
    <submittedName>
        <fullName evidence="1">Uncharacterized protein</fullName>
    </submittedName>
</protein>
<dbReference type="RefSeq" id="WP_238904873.1">
    <property type="nucleotide sequence ID" value="NZ_JAKOEM010000006.1"/>
</dbReference>
<comment type="caution">
    <text evidence="1">The sequence shown here is derived from an EMBL/GenBank/DDBJ whole genome shotgun (WGS) entry which is preliminary data.</text>
</comment>
<keyword evidence="2" id="KW-1185">Reference proteome</keyword>
<gene>
    <name evidence="1" type="ORF">MB818_09195</name>
</gene>